<evidence type="ECO:0000313" key="2">
    <source>
        <dbReference type="EMBL" id="MDT0557263.1"/>
    </source>
</evidence>
<name>A0ABU2YJM9_9FLAO</name>
<accession>A0ABU2YJM9</accession>
<keyword evidence="2" id="KW-0808">Transferase</keyword>
<proteinExistence type="predicted"/>
<protein>
    <submittedName>
        <fullName evidence="2">Methyltransferase domain-containing protein</fullName>
    </submittedName>
</protein>
<keyword evidence="3" id="KW-1185">Reference proteome</keyword>
<dbReference type="InterPro" id="IPR025714">
    <property type="entry name" value="Methyltranfer_dom"/>
</dbReference>
<dbReference type="RefSeq" id="WP_311426034.1">
    <property type="nucleotide sequence ID" value="NZ_JAVRIA010000001.1"/>
</dbReference>
<comment type="caution">
    <text evidence="2">The sequence shown here is derived from an EMBL/GenBank/DDBJ whole genome shotgun (WGS) entry which is preliminary data.</text>
</comment>
<keyword evidence="2" id="KW-0489">Methyltransferase</keyword>
<dbReference type="PANTHER" id="PTHR43861:SF1">
    <property type="entry name" value="TRANS-ACONITATE 2-METHYLTRANSFERASE"/>
    <property type="match status" value="1"/>
</dbReference>
<reference evidence="2 3" key="1">
    <citation type="submission" date="2023-09" db="EMBL/GenBank/DDBJ databases">
        <authorList>
            <person name="Rey-Velasco X."/>
        </authorList>
    </citation>
    <scope>NUCLEOTIDE SEQUENCE [LARGE SCALE GENOMIC DNA]</scope>
    <source>
        <strain evidence="2 3">W332</strain>
    </source>
</reference>
<dbReference type="GO" id="GO:0032259">
    <property type="term" value="P:methylation"/>
    <property type="evidence" value="ECO:0007669"/>
    <property type="project" value="UniProtKB-KW"/>
</dbReference>
<feature type="domain" description="Methyltransferase" evidence="1">
    <location>
        <begin position="43"/>
        <end position="150"/>
    </location>
</feature>
<evidence type="ECO:0000259" key="1">
    <source>
        <dbReference type="Pfam" id="PF13847"/>
    </source>
</evidence>
<dbReference type="PANTHER" id="PTHR43861">
    <property type="entry name" value="TRANS-ACONITATE 2-METHYLTRANSFERASE-RELATED"/>
    <property type="match status" value="1"/>
</dbReference>
<dbReference type="GO" id="GO:0008168">
    <property type="term" value="F:methyltransferase activity"/>
    <property type="evidence" value="ECO:0007669"/>
    <property type="project" value="UniProtKB-KW"/>
</dbReference>
<dbReference type="Proteomes" id="UP001259492">
    <property type="component" value="Unassembled WGS sequence"/>
</dbReference>
<evidence type="ECO:0000313" key="3">
    <source>
        <dbReference type="Proteomes" id="UP001259492"/>
    </source>
</evidence>
<dbReference type="SUPFAM" id="SSF53335">
    <property type="entry name" value="S-adenosyl-L-methionine-dependent methyltransferases"/>
    <property type="match status" value="1"/>
</dbReference>
<dbReference type="CDD" id="cd02440">
    <property type="entry name" value="AdoMet_MTases"/>
    <property type="match status" value="1"/>
</dbReference>
<gene>
    <name evidence="2" type="ORF">RM697_01305</name>
</gene>
<organism evidence="2 3">
    <name type="scientific">Microcosmobacter mediterraneus</name>
    <dbReference type="NCBI Taxonomy" id="3075607"/>
    <lineage>
        <taxon>Bacteria</taxon>
        <taxon>Pseudomonadati</taxon>
        <taxon>Bacteroidota</taxon>
        <taxon>Flavobacteriia</taxon>
        <taxon>Flavobacteriales</taxon>
        <taxon>Flavobacteriaceae</taxon>
        <taxon>Microcosmobacter</taxon>
    </lineage>
</organism>
<dbReference type="Pfam" id="PF13847">
    <property type="entry name" value="Methyltransf_31"/>
    <property type="match status" value="1"/>
</dbReference>
<dbReference type="Gene3D" id="3.40.50.150">
    <property type="entry name" value="Vaccinia Virus protein VP39"/>
    <property type="match status" value="1"/>
</dbReference>
<dbReference type="EMBL" id="JAVRIA010000001">
    <property type="protein sequence ID" value="MDT0557263.1"/>
    <property type="molecule type" value="Genomic_DNA"/>
</dbReference>
<sequence>MSQQETNAYILGTETAELHRLGLQHQVWSSEAIKGWELAGFTAGQTLLDLGCGPGFCTKELAYITGQDGKVIGIDKSAHYITFLNVVSKQFNLNIETQCCDFEDMDLQPNSIDGVFDRWALAWVNNPKSVLKQLHTALKPGAKVVTQEYFDWSTLQTEPNFPRLTKAIKAALQSFQDQNGMIDIGRNLPVYFRDCGYEVIHTRPLTKMVTPKEFAWQWPKSFFHIYFPKLVGAGYLTQTEVDDALLDFITLEQRPEATIFTPAMREVIAKKI</sequence>
<dbReference type="InterPro" id="IPR029063">
    <property type="entry name" value="SAM-dependent_MTases_sf"/>
</dbReference>